<comment type="similarity">
    <text evidence="1">Belongs to the short-chain dehydrogenases/reductases (SDR) family.</text>
</comment>
<evidence type="ECO:0000256" key="3">
    <source>
        <dbReference type="ARBA" id="ARBA00023002"/>
    </source>
</evidence>
<evidence type="ECO:0000256" key="2">
    <source>
        <dbReference type="ARBA" id="ARBA00022857"/>
    </source>
</evidence>
<dbReference type="PANTHER" id="PTHR43490:SF131">
    <property type="entry name" value="SALUTARIDINE REDUCTASE-LIKE ISOFORM X2"/>
    <property type="match status" value="1"/>
</dbReference>
<comment type="caution">
    <text evidence="4">The sequence shown here is derived from an EMBL/GenBank/DDBJ whole genome shotgun (WGS) entry which is preliminary data.</text>
</comment>
<name>A0AAD5J0C3_ACENE</name>
<gene>
    <name evidence="4" type="ORF">LWI28_019251</name>
</gene>
<dbReference type="PRINTS" id="PR00081">
    <property type="entry name" value="GDHRDH"/>
</dbReference>
<evidence type="ECO:0000313" key="4">
    <source>
        <dbReference type="EMBL" id="KAI9181846.1"/>
    </source>
</evidence>
<sequence>MEKSVAFSPTKRIAVVTGANKGIGLEICRQLSSNGVMVNNAGVTGIIADAAAFTSLLNLKNKEVQKLTWRNEVLKQTYETDHEVCLRTNYYGTKQVIQAFIPLLLQSHSPRIVNVSSTLGQLQFLSNERAKEVLSNVNDQTEEKIDQVVKGFLEDAKEGLLENNGWPVNFSAFVVSKAALNAYTRIFANKLPKISINAVSPGFVKADLNFNKGELTVEEGARGPVMLALAPDGGPSGLFFDQMELSTF</sequence>
<dbReference type="Gene3D" id="3.40.50.720">
    <property type="entry name" value="NAD(P)-binding Rossmann-like Domain"/>
    <property type="match status" value="2"/>
</dbReference>
<reference evidence="4" key="1">
    <citation type="journal article" date="2022" name="Plant J.">
        <title>Strategies of tolerance reflected in two North American maple genomes.</title>
        <authorList>
            <person name="McEvoy S.L."/>
            <person name="Sezen U.U."/>
            <person name="Trouern-Trend A."/>
            <person name="McMahon S.M."/>
            <person name="Schaberg P.G."/>
            <person name="Yang J."/>
            <person name="Wegrzyn J.L."/>
            <person name="Swenson N.G."/>
        </authorList>
    </citation>
    <scope>NUCLEOTIDE SEQUENCE</scope>
    <source>
        <strain evidence="4">91603</strain>
    </source>
</reference>
<proteinExistence type="inferred from homology"/>
<keyword evidence="2" id="KW-0521">NADP</keyword>
<dbReference type="GO" id="GO:0016491">
    <property type="term" value="F:oxidoreductase activity"/>
    <property type="evidence" value="ECO:0007669"/>
    <property type="project" value="UniProtKB-KW"/>
</dbReference>
<dbReference type="EMBL" id="JAJSOW010000101">
    <property type="protein sequence ID" value="KAI9181846.1"/>
    <property type="molecule type" value="Genomic_DNA"/>
</dbReference>
<dbReference type="SUPFAM" id="SSF51735">
    <property type="entry name" value="NAD(P)-binding Rossmann-fold domains"/>
    <property type="match status" value="1"/>
</dbReference>
<keyword evidence="3" id="KW-0560">Oxidoreductase</keyword>
<dbReference type="InterPro" id="IPR036291">
    <property type="entry name" value="NAD(P)-bd_dom_sf"/>
</dbReference>
<keyword evidence="5" id="KW-1185">Reference proteome</keyword>
<organism evidence="4 5">
    <name type="scientific">Acer negundo</name>
    <name type="common">Box elder</name>
    <dbReference type="NCBI Taxonomy" id="4023"/>
    <lineage>
        <taxon>Eukaryota</taxon>
        <taxon>Viridiplantae</taxon>
        <taxon>Streptophyta</taxon>
        <taxon>Embryophyta</taxon>
        <taxon>Tracheophyta</taxon>
        <taxon>Spermatophyta</taxon>
        <taxon>Magnoliopsida</taxon>
        <taxon>eudicotyledons</taxon>
        <taxon>Gunneridae</taxon>
        <taxon>Pentapetalae</taxon>
        <taxon>rosids</taxon>
        <taxon>malvids</taxon>
        <taxon>Sapindales</taxon>
        <taxon>Sapindaceae</taxon>
        <taxon>Hippocastanoideae</taxon>
        <taxon>Acereae</taxon>
        <taxon>Acer</taxon>
    </lineage>
</organism>
<dbReference type="InterPro" id="IPR002347">
    <property type="entry name" value="SDR_fam"/>
</dbReference>
<reference evidence="4" key="2">
    <citation type="submission" date="2023-02" db="EMBL/GenBank/DDBJ databases">
        <authorList>
            <person name="Swenson N.G."/>
            <person name="Wegrzyn J.L."/>
            <person name="Mcevoy S.L."/>
        </authorList>
    </citation>
    <scope>NUCLEOTIDE SEQUENCE</scope>
    <source>
        <strain evidence="4">91603</strain>
        <tissue evidence="4">Leaf</tissue>
    </source>
</reference>
<dbReference type="PANTHER" id="PTHR43490">
    <property type="entry name" value="(+)-NEOMENTHOL DEHYDROGENASE"/>
    <property type="match status" value="1"/>
</dbReference>
<protein>
    <submittedName>
        <fullName evidence="4">Uncharacterized protein</fullName>
    </submittedName>
</protein>
<dbReference type="Proteomes" id="UP001064489">
    <property type="component" value="Chromosome 4"/>
</dbReference>
<evidence type="ECO:0000256" key="1">
    <source>
        <dbReference type="ARBA" id="ARBA00006484"/>
    </source>
</evidence>
<dbReference type="AlphaFoldDB" id="A0AAD5J0C3"/>
<evidence type="ECO:0000313" key="5">
    <source>
        <dbReference type="Proteomes" id="UP001064489"/>
    </source>
</evidence>
<dbReference type="PRINTS" id="PR00080">
    <property type="entry name" value="SDRFAMILY"/>
</dbReference>
<accession>A0AAD5J0C3</accession>
<dbReference type="GO" id="GO:0016020">
    <property type="term" value="C:membrane"/>
    <property type="evidence" value="ECO:0007669"/>
    <property type="project" value="TreeGrafter"/>
</dbReference>